<dbReference type="Pfam" id="PF12997">
    <property type="entry name" value="DUF3881"/>
    <property type="match status" value="1"/>
</dbReference>
<gene>
    <name evidence="1" type="ORF">LKD81_14145</name>
</gene>
<evidence type="ECO:0000313" key="2">
    <source>
        <dbReference type="Proteomes" id="UP001198182"/>
    </source>
</evidence>
<comment type="caution">
    <text evidence="1">The sequence shown here is derived from an EMBL/GenBank/DDBJ whole genome shotgun (WGS) entry which is preliminary data.</text>
</comment>
<sequence length="291" mass="33035">MHKYLRAIGFSKYNKKRELRPLLDLVIQSSTASSLITEGDEVYGHISRAFGDRFGLRLYGEYGKGQAFEPEYCFPYADSDVVSTTVPCVVERHADKNSYGGMCEEPMIGVSLIFYLSNGLEYMRRVKNKQESSRITGVSLTGLCLDGKILLPLQKTARQRAISSNVSKNRSALMEAARKGDEKAMESLAMEDMNLVQQISNRIMEEDIYSLVDTCFMPYGLECDVYSVIGEILSWEIVRNHVSGEEMYRFLLNCNDMKLSVMINRMDLLGEPAVGRRFKGDIWLQGRAEFE</sequence>
<dbReference type="AlphaFoldDB" id="A0AAE3ECG7"/>
<evidence type="ECO:0000313" key="1">
    <source>
        <dbReference type="EMBL" id="MCC2232122.1"/>
    </source>
</evidence>
<dbReference type="RefSeq" id="WP_308454582.1">
    <property type="nucleotide sequence ID" value="NZ_JAJEQR010000052.1"/>
</dbReference>
<accession>A0AAE3ECG7</accession>
<keyword evidence="2" id="KW-1185">Reference proteome</keyword>
<reference evidence="1" key="1">
    <citation type="submission" date="2021-10" db="EMBL/GenBank/DDBJ databases">
        <title>Anaerobic single-cell dispensing facilitates the cultivation of human gut bacteria.</title>
        <authorList>
            <person name="Afrizal A."/>
        </authorList>
    </citation>
    <scope>NUCLEOTIDE SEQUENCE</scope>
    <source>
        <strain evidence="1">CLA-AA-H215</strain>
    </source>
</reference>
<dbReference type="EMBL" id="JAJEQR010000052">
    <property type="protein sequence ID" value="MCC2232122.1"/>
    <property type="molecule type" value="Genomic_DNA"/>
</dbReference>
<dbReference type="InterPro" id="IPR024541">
    <property type="entry name" value="DUF3881"/>
</dbReference>
<name>A0AAE3ECG7_9FIRM</name>
<protein>
    <submittedName>
        <fullName evidence="1">DUF3881 family protein</fullName>
    </submittedName>
</protein>
<dbReference type="Proteomes" id="UP001198182">
    <property type="component" value="Unassembled WGS sequence"/>
</dbReference>
<organism evidence="1 2">
    <name type="scientific">Hominifimenecus microfluidus</name>
    <dbReference type="NCBI Taxonomy" id="2885348"/>
    <lineage>
        <taxon>Bacteria</taxon>
        <taxon>Bacillati</taxon>
        <taxon>Bacillota</taxon>
        <taxon>Clostridia</taxon>
        <taxon>Lachnospirales</taxon>
        <taxon>Lachnospiraceae</taxon>
        <taxon>Hominifimenecus</taxon>
    </lineage>
</organism>
<proteinExistence type="predicted"/>